<organism evidence="1">
    <name type="scientific">Anguilla anguilla</name>
    <name type="common">European freshwater eel</name>
    <name type="synonym">Muraena anguilla</name>
    <dbReference type="NCBI Taxonomy" id="7936"/>
    <lineage>
        <taxon>Eukaryota</taxon>
        <taxon>Metazoa</taxon>
        <taxon>Chordata</taxon>
        <taxon>Craniata</taxon>
        <taxon>Vertebrata</taxon>
        <taxon>Euteleostomi</taxon>
        <taxon>Actinopterygii</taxon>
        <taxon>Neopterygii</taxon>
        <taxon>Teleostei</taxon>
        <taxon>Anguilliformes</taxon>
        <taxon>Anguillidae</taxon>
        <taxon>Anguilla</taxon>
    </lineage>
</organism>
<sequence>MDRGDILIINKFINGHGRNSIKQCTIVCNW</sequence>
<accession>A0A0E9SJG3</accession>
<protein>
    <submittedName>
        <fullName evidence="1">Uncharacterized protein</fullName>
    </submittedName>
</protein>
<reference evidence="1" key="2">
    <citation type="journal article" date="2015" name="Fish Shellfish Immunol.">
        <title>Early steps in the European eel (Anguilla anguilla)-Vibrio vulnificus interaction in the gills: Role of the RtxA13 toxin.</title>
        <authorList>
            <person name="Callol A."/>
            <person name="Pajuelo D."/>
            <person name="Ebbesson L."/>
            <person name="Teles M."/>
            <person name="MacKenzie S."/>
            <person name="Amaro C."/>
        </authorList>
    </citation>
    <scope>NUCLEOTIDE SEQUENCE</scope>
</reference>
<reference evidence="1" key="1">
    <citation type="submission" date="2014-11" db="EMBL/GenBank/DDBJ databases">
        <authorList>
            <person name="Amaro Gonzalez C."/>
        </authorList>
    </citation>
    <scope>NUCLEOTIDE SEQUENCE</scope>
</reference>
<name>A0A0E9SJG3_ANGAN</name>
<dbReference type="AlphaFoldDB" id="A0A0E9SJG3"/>
<evidence type="ECO:0000313" key="1">
    <source>
        <dbReference type="EMBL" id="JAH40653.1"/>
    </source>
</evidence>
<proteinExistence type="predicted"/>
<dbReference type="EMBL" id="GBXM01067924">
    <property type="protein sequence ID" value="JAH40653.1"/>
    <property type="molecule type" value="Transcribed_RNA"/>
</dbReference>